<dbReference type="STRING" id="1464122.SAMN05421737_1143"/>
<accession>A0A1G6NX87</accession>
<dbReference type="RefSeq" id="WP_090776638.1">
    <property type="nucleotide sequence ID" value="NZ_FMYM01000014.1"/>
</dbReference>
<proteinExistence type="predicted"/>
<evidence type="ECO:0000313" key="2">
    <source>
        <dbReference type="Proteomes" id="UP000242662"/>
    </source>
</evidence>
<dbReference type="InterPro" id="IPR019644">
    <property type="entry name" value="DUF2508"/>
</dbReference>
<sequence>MLQFKKRGRLRKEEDERLLEHMDMLKQMLDYKRGILAHSVVIPEEVCMQKKRDEALYSMLLREARTRHQRVEGSPDC</sequence>
<dbReference type="EMBL" id="FMYM01000014">
    <property type="protein sequence ID" value="SDC72562.1"/>
    <property type="molecule type" value="Genomic_DNA"/>
</dbReference>
<reference evidence="2" key="1">
    <citation type="submission" date="2016-09" db="EMBL/GenBank/DDBJ databases">
        <authorList>
            <person name="Varghese N."/>
            <person name="Submissions S."/>
        </authorList>
    </citation>
    <scope>NUCLEOTIDE SEQUENCE [LARGE SCALE GENOMIC DNA]</scope>
    <source>
        <strain evidence="2">25nlg</strain>
    </source>
</reference>
<dbReference type="Proteomes" id="UP000242662">
    <property type="component" value="Unassembled WGS sequence"/>
</dbReference>
<organism evidence="1 2">
    <name type="scientific">Shouchella lonarensis</name>
    <dbReference type="NCBI Taxonomy" id="1464122"/>
    <lineage>
        <taxon>Bacteria</taxon>
        <taxon>Bacillati</taxon>
        <taxon>Bacillota</taxon>
        <taxon>Bacilli</taxon>
        <taxon>Bacillales</taxon>
        <taxon>Bacillaceae</taxon>
        <taxon>Shouchella</taxon>
    </lineage>
</organism>
<gene>
    <name evidence="1" type="ORF">SAMN05421737_1143</name>
</gene>
<keyword evidence="2" id="KW-1185">Reference proteome</keyword>
<dbReference type="OrthoDB" id="2166610at2"/>
<dbReference type="AlphaFoldDB" id="A0A1G6NX87"/>
<name>A0A1G6NX87_9BACI</name>
<dbReference type="Pfam" id="PF10704">
    <property type="entry name" value="DUF2508"/>
    <property type="match status" value="1"/>
</dbReference>
<protein>
    <submittedName>
        <fullName evidence="1">Uncharacterized protein</fullName>
    </submittedName>
</protein>
<evidence type="ECO:0000313" key="1">
    <source>
        <dbReference type="EMBL" id="SDC72562.1"/>
    </source>
</evidence>